<dbReference type="NCBIfam" id="TIGR04223">
    <property type="entry name" value="quorum_AgrD"/>
    <property type="match status" value="1"/>
</dbReference>
<dbReference type="PROSITE" id="PS51257">
    <property type="entry name" value="PROKAR_LIPOPROTEIN"/>
    <property type="match status" value="1"/>
</dbReference>
<evidence type="ECO:0000313" key="3">
    <source>
        <dbReference type="Proteomes" id="UP000637513"/>
    </source>
</evidence>
<protein>
    <submittedName>
        <fullName evidence="2">Cyclic lactone autoinducer peptide</fullName>
    </submittedName>
</protein>
<dbReference type="InterPro" id="IPR009229">
    <property type="entry name" value="AgrD"/>
</dbReference>
<name>A0ABR7MX35_9FIRM</name>
<evidence type="ECO:0000313" key="2">
    <source>
        <dbReference type="EMBL" id="MBC8558351.1"/>
    </source>
</evidence>
<accession>A0ABR7MX35</accession>
<dbReference type="RefSeq" id="WP_022141516.1">
    <property type="nucleotide sequence ID" value="NZ_JACRSW010000040.1"/>
</dbReference>
<organism evidence="2 3">
    <name type="scientific">Jutongia hominis</name>
    <dbReference type="NCBI Taxonomy" id="2763664"/>
    <lineage>
        <taxon>Bacteria</taxon>
        <taxon>Bacillati</taxon>
        <taxon>Bacillota</taxon>
        <taxon>Clostridia</taxon>
        <taxon>Lachnospirales</taxon>
        <taxon>Lachnospiraceae</taxon>
        <taxon>Jutongia</taxon>
    </lineage>
</organism>
<gene>
    <name evidence="2" type="ORF">H8700_11660</name>
</gene>
<dbReference type="EMBL" id="JACRSW010000040">
    <property type="protein sequence ID" value="MBC8558351.1"/>
    <property type="molecule type" value="Genomic_DNA"/>
</dbReference>
<keyword evidence="1" id="KW-0732">Signal</keyword>
<feature type="chain" id="PRO_5046856440" evidence="1">
    <location>
        <begin position="27"/>
        <end position="49"/>
    </location>
</feature>
<dbReference type="Proteomes" id="UP000637513">
    <property type="component" value="Unassembled WGS sequence"/>
</dbReference>
<proteinExistence type="predicted"/>
<evidence type="ECO:0000256" key="1">
    <source>
        <dbReference type="SAM" id="SignalP"/>
    </source>
</evidence>
<reference evidence="2 3" key="1">
    <citation type="submission" date="2020-08" db="EMBL/GenBank/DDBJ databases">
        <title>Genome public.</title>
        <authorList>
            <person name="Liu C."/>
            <person name="Sun Q."/>
        </authorList>
    </citation>
    <scope>NUCLEOTIDE SEQUENCE [LARGE SCALE GENOMIC DNA]</scope>
    <source>
        <strain evidence="2 3">BX3</strain>
    </source>
</reference>
<sequence>MKNLVKNFIVKHSKLLCSLMVVSAYASLTSCRFLYFQPEVPEGLDKIVK</sequence>
<comment type="caution">
    <text evidence="2">The sequence shown here is derived from an EMBL/GenBank/DDBJ whole genome shotgun (WGS) entry which is preliminary data.</text>
</comment>
<feature type="signal peptide" evidence="1">
    <location>
        <begin position="1"/>
        <end position="26"/>
    </location>
</feature>
<keyword evidence="3" id="KW-1185">Reference proteome</keyword>